<dbReference type="PANTHER" id="PTHR14167">
    <property type="entry name" value="SH3 DOMAIN-CONTAINING"/>
    <property type="match status" value="1"/>
</dbReference>
<dbReference type="PRINTS" id="PR00499">
    <property type="entry name" value="P67PHOX"/>
</dbReference>
<feature type="compositionally biased region" description="Low complexity" evidence="3">
    <location>
        <begin position="237"/>
        <end position="251"/>
    </location>
</feature>
<feature type="compositionally biased region" description="Polar residues" evidence="3">
    <location>
        <begin position="206"/>
        <end position="219"/>
    </location>
</feature>
<dbReference type="AlphaFoldDB" id="A0A137P1L9"/>
<feature type="region of interest" description="Disordered" evidence="3">
    <location>
        <begin position="183"/>
        <end position="259"/>
    </location>
</feature>
<accession>A0A137P1L9</accession>
<gene>
    <name evidence="5" type="ORF">CONCODRAFT_8701</name>
</gene>
<evidence type="ECO:0000256" key="3">
    <source>
        <dbReference type="SAM" id="MobiDB-lite"/>
    </source>
</evidence>
<dbReference type="EMBL" id="KQ964554">
    <property type="protein sequence ID" value="KXN68950.1"/>
    <property type="molecule type" value="Genomic_DNA"/>
</dbReference>
<reference evidence="5 6" key="1">
    <citation type="journal article" date="2015" name="Genome Biol. Evol.">
        <title>Phylogenomic analyses indicate that early fungi evolved digesting cell walls of algal ancestors of land plants.</title>
        <authorList>
            <person name="Chang Y."/>
            <person name="Wang S."/>
            <person name="Sekimoto S."/>
            <person name="Aerts A.L."/>
            <person name="Choi C."/>
            <person name="Clum A."/>
            <person name="LaButti K.M."/>
            <person name="Lindquist E.A."/>
            <person name="Yee Ngan C."/>
            <person name="Ohm R.A."/>
            <person name="Salamov A.A."/>
            <person name="Grigoriev I.V."/>
            <person name="Spatafora J.W."/>
            <person name="Berbee M.L."/>
        </authorList>
    </citation>
    <scope>NUCLEOTIDE SEQUENCE [LARGE SCALE GENOMIC DNA]</scope>
    <source>
        <strain evidence="5 6">NRRL 28638</strain>
    </source>
</reference>
<feature type="compositionally biased region" description="Low complexity" evidence="3">
    <location>
        <begin position="47"/>
        <end position="65"/>
    </location>
</feature>
<dbReference type="PROSITE" id="PS50002">
    <property type="entry name" value="SH3"/>
    <property type="match status" value="1"/>
</dbReference>
<dbReference type="CDD" id="cd00174">
    <property type="entry name" value="SH3"/>
    <property type="match status" value="1"/>
</dbReference>
<name>A0A137P1L9_CONC2</name>
<dbReference type="STRING" id="796925.A0A137P1L9"/>
<organism evidence="5 6">
    <name type="scientific">Conidiobolus coronatus (strain ATCC 28846 / CBS 209.66 / NRRL 28638)</name>
    <name type="common">Delacroixia coronata</name>
    <dbReference type="NCBI Taxonomy" id="796925"/>
    <lineage>
        <taxon>Eukaryota</taxon>
        <taxon>Fungi</taxon>
        <taxon>Fungi incertae sedis</taxon>
        <taxon>Zoopagomycota</taxon>
        <taxon>Entomophthoromycotina</taxon>
        <taxon>Entomophthoromycetes</taxon>
        <taxon>Entomophthorales</taxon>
        <taxon>Ancylistaceae</taxon>
        <taxon>Conidiobolus</taxon>
    </lineage>
</organism>
<dbReference type="InterPro" id="IPR036028">
    <property type="entry name" value="SH3-like_dom_sf"/>
</dbReference>
<proteinExistence type="predicted"/>
<dbReference type="SUPFAM" id="SSF50044">
    <property type="entry name" value="SH3-domain"/>
    <property type="match status" value="1"/>
</dbReference>
<evidence type="ECO:0000313" key="6">
    <source>
        <dbReference type="Proteomes" id="UP000070444"/>
    </source>
</evidence>
<feature type="region of interest" description="Disordered" evidence="3">
    <location>
        <begin position="47"/>
        <end position="71"/>
    </location>
</feature>
<evidence type="ECO:0000259" key="4">
    <source>
        <dbReference type="PROSITE" id="PS50002"/>
    </source>
</evidence>
<dbReference type="Pfam" id="PF00018">
    <property type="entry name" value="SH3_1"/>
    <property type="match status" value="1"/>
</dbReference>
<dbReference type="Gene3D" id="2.30.30.40">
    <property type="entry name" value="SH3 Domains"/>
    <property type="match status" value="1"/>
</dbReference>
<protein>
    <recommendedName>
        <fullName evidence="4">SH3 domain-containing protein</fullName>
    </recommendedName>
</protein>
<dbReference type="InterPro" id="IPR050384">
    <property type="entry name" value="Endophilin_SH3RF"/>
</dbReference>
<dbReference type="SMART" id="SM00326">
    <property type="entry name" value="SH3"/>
    <property type="match status" value="1"/>
</dbReference>
<evidence type="ECO:0000313" key="5">
    <source>
        <dbReference type="EMBL" id="KXN68950.1"/>
    </source>
</evidence>
<keyword evidence="1 2" id="KW-0728">SH3 domain</keyword>
<dbReference type="Proteomes" id="UP000070444">
    <property type="component" value="Unassembled WGS sequence"/>
</dbReference>
<sequence>MSNQSSDFIAYLKENIQRDLKQLNKLKGVTNQDLDTILSIINKSSTNNNNSYISESTPSSNSVSSGFKKPSIPPKVGGTIGTIELTKKDLDENKNKFGYSVNKPKPNVENGASRFAQDIKNTADVARSFNNQDSNIDEDRPIASVRSAAAMFGAKTVAGGPPPPVASKPSGFNKANLTKSVSAATGQNFRMPMPTSNYKEEEVEESSPTLPSRANSIASSRAYPAPSTPERSPMPEPVSRAPAPEPAVRAPPALPRTKKPEPYLIEVVAEYDFSGEDESELSFSEGQTVFVTEYIDDQWWKGRCEGKTGMFPSSYVKEV</sequence>
<dbReference type="OrthoDB" id="10255964at2759"/>
<dbReference type="PRINTS" id="PR00452">
    <property type="entry name" value="SH3DOMAIN"/>
</dbReference>
<evidence type="ECO:0000256" key="2">
    <source>
        <dbReference type="PROSITE-ProRule" id="PRU00192"/>
    </source>
</evidence>
<dbReference type="InterPro" id="IPR001452">
    <property type="entry name" value="SH3_domain"/>
</dbReference>
<feature type="domain" description="SH3" evidence="4">
    <location>
        <begin position="262"/>
        <end position="319"/>
    </location>
</feature>
<evidence type="ECO:0000256" key="1">
    <source>
        <dbReference type="ARBA" id="ARBA00022443"/>
    </source>
</evidence>
<keyword evidence="6" id="KW-1185">Reference proteome</keyword>